<name>A0A7M5VFD5_9CNID</name>
<proteinExistence type="predicted"/>
<reference evidence="1" key="1">
    <citation type="submission" date="2021-01" db="UniProtKB">
        <authorList>
            <consortium name="EnsemblMetazoa"/>
        </authorList>
    </citation>
    <scope>IDENTIFICATION</scope>
</reference>
<organism evidence="1 2">
    <name type="scientific">Clytia hemisphaerica</name>
    <dbReference type="NCBI Taxonomy" id="252671"/>
    <lineage>
        <taxon>Eukaryota</taxon>
        <taxon>Metazoa</taxon>
        <taxon>Cnidaria</taxon>
        <taxon>Hydrozoa</taxon>
        <taxon>Hydroidolina</taxon>
        <taxon>Leptothecata</taxon>
        <taxon>Obeliida</taxon>
        <taxon>Clytiidae</taxon>
        <taxon>Clytia</taxon>
    </lineage>
</organism>
<evidence type="ECO:0000313" key="1">
    <source>
        <dbReference type="EnsemblMetazoa" id="CLYHEMP009647.1"/>
    </source>
</evidence>
<keyword evidence="2" id="KW-1185">Reference proteome</keyword>
<evidence type="ECO:0000313" key="2">
    <source>
        <dbReference type="Proteomes" id="UP000594262"/>
    </source>
</evidence>
<accession>A0A7M5VFD5</accession>
<protein>
    <submittedName>
        <fullName evidence="1">Uncharacterized protein</fullName>
    </submittedName>
</protein>
<sequence>MYLDTMNIVDKIKLDKEILEQLILSNFFTFENRDSDDNANMLIPLYFSKDSMMINGKGTFASSYLSYIQNDIFTFLESRRNDHNLRLDKAENECNFYLIFLVEDYHWQNHYSIIPLDEQFEMILDSSRYRSDRHYIYTGLSNDQYFECEPSIFNTLFYSILIPVHDNHRLVVTDKSLMSIMNERNLGGKYDSATRIFKYMYGIDKCYNVISKPQIYDFVSLTTTKETHIGLQLSQESLCILQINNKHFQLLYSFDFSNNRRDCFTLQVGKTLCVEYYSNLYQNDVGDDDKLICENGLEILCIDKYSSGNKGRRVLSLLANCYLRLLIDLYVNFKLDSFLNLFFCG</sequence>
<dbReference type="AlphaFoldDB" id="A0A7M5VFD5"/>
<dbReference type="EnsemblMetazoa" id="CLYHEMT009647.1">
    <property type="protein sequence ID" value="CLYHEMP009647.1"/>
    <property type="gene ID" value="CLYHEMG009647"/>
</dbReference>
<dbReference type="Proteomes" id="UP000594262">
    <property type="component" value="Unplaced"/>
</dbReference>